<dbReference type="InterPro" id="IPR026797">
    <property type="entry name" value="HAUS_6"/>
</dbReference>
<dbReference type="Proteomes" id="UP000648918">
    <property type="component" value="Unassembled WGS sequence"/>
</dbReference>
<name>A0A851Z3J4_9AVES</name>
<dbReference type="OrthoDB" id="5575722at2759"/>
<dbReference type="PANTHER" id="PTHR16151:SF2">
    <property type="entry name" value="HAUS AUGMIN-LIKE COMPLEX SUBUNIT 6"/>
    <property type="match status" value="1"/>
</dbReference>
<organism evidence="1 2">
    <name type="scientific">Halcyon senegalensis</name>
    <dbReference type="NCBI Taxonomy" id="342381"/>
    <lineage>
        <taxon>Eukaryota</taxon>
        <taxon>Metazoa</taxon>
        <taxon>Chordata</taxon>
        <taxon>Craniata</taxon>
        <taxon>Vertebrata</taxon>
        <taxon>Euteleostomi</taxon>
        <taxon>Archelosauria</taxon>
        <taxon>Archosauria</taxon>
        <taxon>Dinosauria</taxon>
        <taxon>Saurischia</taxon>
        <taxon>Theropoda</taxon>
        <taxon>Coelurosauria</taxon>
        <taxon>Aves</taxon>
        <taxon>Neognathae</taxon>
        <taxon>Neoaves</taxon>
        <taxon>Telluraves</taxon>
        <taxon>Coraciimorphae</taxon>
        <taxon>Coraciiformes</taxon>
        <taxon>Alcedinidae</taxon>
        <taxon>Halcyon</taxon>
    </lineage>
</organism>
<evidence type="ECO:0000313" key="2">
    <source>
        <dbReference type="Proteomes" id="UP000648918"/>
    </source>
</evidence>
<dbReference type="PANTHER" id="PTHR16151">
    <property type="entry name" value="HAUS AUGMIN-LIKE COMPLEX SUBUNIT 6"/>
    <property type="match status" value="1"/>
</dbReference>
<feature type="non-terminal residue" evidence="1">
    <location>
        <position position="1"/>
    </location>
</feature>
<feature type="non-terminal residue" evidence="1">
    <location>
        <position position="169"/>
    </location>
</feature>
<sequence>KVHSLWTVVTEILTSLEKEKENVDSVLEDGHDQCILDGTNVFRIPQLLIDRVGSDVHQLCTGNLYEDEKLNFLTVIQLLNEALRTLRDEHCISELKQLPVFENRIKVCKEVLEDLTAKRLEIEQQHCMSTNGSICRKQENWELKWKSFLDLCPFNLLLDQNPVSSVQSV</sequence>
<dbReference type="GO" id="GO:1990498">
    <property type="term" value="C:mitotic spindle microtubule"/>
    <property type="evidence" value="ECO:0007669"/>
    <property type="project" value="TreeGrafter"/>
</dbReference>
<keyword evidence="2" id="KW-1185">Reference proteome</keyword>
<protein>
    <submittedName>
        <fullName evidence="1">HAUS6 protein</fullName>
    </submittedName>
</protein>
<comment type="caution">
    <text evidence="1">The sequence shown here is derived from an EMBL/GenBank/DDBJ whole genome shotgun (WGS) entry which is preliminary data.</text>
</comment>
<dbReference type="AlphaFoldDB" id="A0A851Z3J4"/>
<dbReference type="EMBL" id="WBNJ01000250">
    <property type="protein sequence ID" value="NXD83192.1"/>
    <property type="molecule type" value="Genomic_DNA"/>
</dbReference>
<proteinExistence type="predicted"/>
<dbReference type="GO" id="GO:0070652">
    <property type="term" value="C:HAUS complex"/>
    <property type="evidence" value="ECO:0007669"/>
    <property type="project" value="InterPro"/>
</dbReference>
<gene>
    <name evidence="1" type="primary">Haus6</name>
    <name evidence="1" type="ORF">HALSEN_R15184</name>
</gene>
<dbReference type="GO" id="GO:0051225">
    <property type="term" value="P:spindle assembly"/>
    <property type="evidence" value="ECO:0007669"/>
    <property type="project" value="InterPro"/>
</dbReference>
<accession>A0A851Z3J4</accession>
<reference evidence="1" key="1">
    <citation type="submission" date="2019-09" db="EMBL/GenBank/DDBJ databases">
        <title>Bird 10,000 Genomes (B10K) Project - Family phase.</title>
        <authorList>
            <person name="Zhang G."/>
        </authorList>
    </citation>
    <scope>NUCLEOTIDE SEQUENCE</scope>
    <source>
        <strain evidence="1">B10K-DU-024-03</strain>
        <tissue evidence="1">Muscle</tissue>
    </source>
</reference>
<evidence type="ECO:0000313" key="1">
    <source>
        <dbReference type="EMBL" id="NXD83192.1"/>
    </source>
</evidence>
<dbReference type="GO" id="GO:0008017">
    <property type="term" value="F:microtubule binding"/>
    <property type="evidence" value="ECO:0007669"/>
    <property type="project" value="TreeGrafter"/>
</dbReference>